<comment type="subcellular location">
    <subcellularLocation>
        <location evidence="1">Cell membrane</location>
        <topology evidence="1">Single-pass membrane protein</topology>
    </subcellularLocation>
</comment>
<dbReference type="Gene3D" id="2.40.50.910">
    <property type="entry name" value="Type VII secretion system EccB, repeat 3 domain"/>
    <property type="match status" value="1"/>
</dbReference>
<comment type="caution">
    <text evidence="11">The sequence shown here is derived from an EMBL/GenBank/DDBJ whole genome shotgun (WGS) entry which is preliminary data.</text>
</comment>
<keyword evidence="4 10" id="KW-0812">Transmembrane</keyword>
<dbReference type="NCBIfam" id="TIGR03919">
    <property type="entry name" value="T7SS_EccB"/>
    <property type="match status" value="1"/>
</dbReference>
<keyword evidence="5" id="KW-0547">Nucleotide-binding</keyword>
<dbReference type="PANTHER" id="PTHR40765">
    <property type="entry name" value="ESX-2 SECRETION SYSTEM ATPASE ECCB2"/>
    <property type="match status" value="1"/>
</dbReference>
<dbReference type="RefSeq" id="WP_317545051.1">
    <property type="nucleotide sequence ID" value="NZ_JAWLKB010000020.1"/>
</dbReference>
<dbReference type="Proteomes" id="UP001185927">
    <property type="component" value="Unassembled WGS sequence"/>
</dbReference>
<organism evidence="11 12">
    <name type="scientific">Rhodococcus globerulus</name>
    <dbReference type="NCBI Taxonomy" id="33008"/>
    <lineage>
        <taxon>Bacteria</taxon>
        <taxon>Bacillati</taxon>
        <taxon>Actinomycetota</taxon>
        <taxon>Actinomycetes</taxon>
        <taxon>Mycobacteriales</taxon>
        <taxon>Nocardiaceae</taxon>
        <taxon>Rhodococcus</taxon>
    </lineage>
</organism>
<dbReference type="EMBL" id="JAWLKB010000020">
    <property type="protein sequence ID" value="MDV6270567.1"/>
    <property type="molecule type" value="Genomic_DNA"/>
</dbReference>
<evidence type="ECO:0000256" key="4">
    <source>
        <dbReference type="ARBA" id="ARBA00022692"/>
    </source>
</evidence>
<reference evidence="11 12" key="1">
    <citation type="submission" date="2023-10" db="EMBL/GenBank/DDBJ databases">
        <title>Development of a sustainable strategy for remediation of hydrocarbon-contaminated territories based on the waste exchange concept.</title>
        <authorList>
            <person name="Krivoruchko A."/>
        </authorList>
    </citation>
    <scope>NUCLEOTIDE SEQUENCE [LARGE SCALE GENOMIC DNA]</scope>
    <source>
        <strain evidence="11 12">IEGM 1203</strain>
    </source>
</reference>
<keyword evidence="12" id="KW-1185">Reference proteome</keyword>
<dbReference type="InterPro" id="IPR044857">
    <property type="entry name" value="T7SS_EccB_R1"/>
</dbReference>
<keyword evidence="8 10" id="KW-1133">Transmembrane helix</keyword>
<evidence type="ECO:0000256" key="3">
    <source>
        <dbReference type="ARBA" id="ARBA00022475"/>
    </source>
</evidence>
<sequence>MAATPTTRWQVNGYRFLVRRMEHALVRRDVRMLHDPMRSQSRALIVGIVLASLGLAGCGVLALFRPQDKIADAAIVVGKDSGAMFVAMEGTFHPVLNLASARLIIGSPDKPSIVKESEIDGKPRGALVGIPGGPSALPEAADPTNAPWAVCDTVGADGNRSVASTVLVGEPKLREVASYLPSDHALLVRSGADHFLVYDGKRAAVDIGDPAITRALGLEGIEPRPISVGMLNAIPEVPRLQAPAIRGLGTVPQYPLADKTVGSVVQVSTGSEMMYYVVLEDGIQKVSSAVAQLIYFSDSQGDSGMATVTPDAINRIPSVNELATAALPAVAPTVVNEDVAPVSCLVWKPDPASVAAQRSSASVSVLVGSDLPIAADARVVALAQADGSGDRLDFAYVAPGMGGFVQATGIETESTRRDSVFYVADTGVKYGVPNEDSAKALGLSRPPDRAPWQMLELLASGPSLDKSNALVAHDGMTPDPFPAAPVN</sequence>
<feature type="transmembrane region" description="Helical" evidence="10">
    <location>
        <begin position="43"/>
        <end position="64"/>
    </location>
</feature>
<keyword evidence="9 10" id="KW-0472">Membrane</keyword>
<dbReference type="InterPro" id="IPR007795">
    <property type="entry name" value="T7SS_EccB"/>
</dbReference>
<keyword evidence="7" id="KW-0067">ATP-binding</keyword>
<dbReference type="PANTHER" id="PTHR40765:SF2">
    <property type="entry name" value="ESX-2 SECRETION SYSTEM ATPASE ECCB2"/>
    <property type="match status" value="1"/>
</dbReference>
<dbReference type="Gene3D" id="3.30.2390.20">
    <property type="entry name" value="Type VII secretion system EccB, repeat 1 domain"/>
    <property type="match status" value="1"/>
</dbReference>
<evidence type="ECO:0000256" key="10">
    <source>
        <dbReference type="SAM" id="Phobius"/>
    </source>
</evidence>
<protein>
    <submittedName>
        <fullName evidence="11">Type VII secretion protein EccB</fullName>
    </submittedName>
</protein>
<comment type="similarity">
    <text evidence="2">Belongs to the EccB family.</text>
</comment>
<evidence type="ECO:0000256" key="6">
    <source>
        <dbReference type="ARBA" id="ARBA00022801"/>
    </source>
</evidence>
<dbReference type="InterPro" id="IPR042485">
    <property type="entry name" value="T7SS_EccB_R3"/>
</dbReference>
<evidence type="ECO:0000256" key="8">
    <source>
        <dbReference type="ARBA" id="ARBA00022989"/>
    </source>
</evidence>
<evidence type="ECO:0000313" key="11">
    <source>
        <dbReference type="EMBL" id="MDV6270567.1"/>
    </source>
</evidence>
<keyword evidence="6" id="KW-0378">Hydrolase</keyword>
<evidence type="ECO:0000313" key="12">
    <source>
        <dbReference type="Proteomes" id="UP001185927"/>
    </source>
</evidence>
<gene>
    <name evidence="11" type="primary">eccB</name>
    <name evidence="11" type="ORF">R3Q16_28450</name>
</gene>
<accession>A0ABU4C249</accession>
<name>A0ABU4C249_RHOGO</name>
<keyword evidence="3" id="KW-1003">Cell membrane</keyword>
<evidence type="ECO:0000256" key="2">
    <source>
        <dbReference type="ARBA" id="ARBA00008149"/>
    </source>
</evidence>
<proteinExistence type="inferred from homology"/>
<evidence type="ECO:0000256" key="1">
    <source>
        <dbReference type="ARBA" id="ARBA00004162"/>
    </source>
</evidence>
<evidence type="ECO:0000256" key="7">
    <source>
        <dbReference type="ARBA" id="ARBA00022840"/>
    </source>
</evidence>
<evidence type="ECO:0000256" key="5">
    <source>
        <dbReference type="ARBA" id="ARBA00022741"/>
    </source>
</evidence>
<dbReference type="Pfam" id="PF05108">
    <property type="entry name" value="T7SS_ESX1_EccB"/>
    <property type="match status" value="1"/>
</dbReference>
<evidence type="ECO:0000256" key="9">
    <source>
        <dbReference type="ARBA" id="ARBA00023136"/>
    </source>
</evidence>